<evidence type="ECO:0000313" key="8">
    <source>
        <dbReference type="Proteomes" id="UP000824193"/>
    </source>
</evidence>
<dbReference type="GO" id="GO:0005886">
    <property type="term" value="C:plasma membrane"/>
    <property type="evidence" value="ECO:0007669"/>
    <property type="project" value="UniProtKB-SubCell"/>
</dbReference>
<sequence>MNVIRQILIVFGICLLATVISGLLPFTLPASVLAILLLAGLLGVGLVKEGSVAGLCDFLQGHLTFLFLPAGVDLLEHLDLLTSSGAALAAVCLVSGFFTFAAAALTVRLVQRIQKGGRREGTDL</sequence>
<comment type="caution">
    <text evidence="7">The sequence shown here is derived from an EMBL/GenBank/DDBJ whole genome shotgun (WGS) entry which is preliminary data.</text>
</comment>
<keyword evidence="2" id="KW-1003">Cell membrane</keyword>
<dbReference type="PANTHER" id="PTHR33931:SF2">
    <property type="entry name" value="HOLIN-LIKE PROTEIN CIDA"/>
    <property type="match status" value="1"/>
</dbReference>
<accession>A0A9D1V5D1</accession>
<evidence type="ECO:0000256" key="5">
    <source>
        <dbReference type="ARBA" id="ARBA00023136"/>
    </source>
</evidence>
<dbReference type="PANTHER" id="PTHR33931">
    <property type="entry name" value="HOLIN-LIKE PROTEIN CIDA-RELATED"/>
    <property type="match status" value="1"/>
</dbReference>
<dbReference type="Pfam" id="PF03788">
    <property type="entry name" value="LrgA"/>
    <property type="match status" value="1"/>
</dbReference>
<evidence type="ECO:0000256" key="1">
    <source>
        <dbReference type="ARBA" id="ARBA00004651"/>
    </source>
</evidence>
<feature type="transmembrane region" description="Helical" evidence="6">
    <location>
        <begin position="84"/>
        <end position="110"/>
    </location>
</feature>
<dbReference type="Proteomes" id="UP000824193">
    <property type="component" value="Unassembled WGS sequence"/>
</dbReference>
<evidence type="ECO:0000256" key="3">
    <source>
        <dbReference type="ARBA" id="ARBA00022692"/>
    </source>
</evidence>
<feature type="transmembrane region" description="Helical" evidence="6">
    <location>
        <begin position="7"/>
        <end position="24"/>
    </location>
</feature>
<dbReference type="EMBL" id="DXFW01000035">
    <property type="protein sequence ID" value="HIX06426.1"/>
    <property type="molecule type" value="Genomic_DNA"/>
</dbReference>
<feature type="transmembrane region" description="Helical" evidence="6">
    <location>
        <begin position="30"/>
        <end position="47"/>
    </location>
</feature>
<gene>
    <name evidence="7" type="ORF">H9865_10090</name>
</gene>
<organism evidence="7 8">
    <name type="scientific">Candidatus Allofournierella pullicola</name>
    <dbReference type="NCBI Taxonomy" id="2838596"/>
    <lineage>
        <taxon>Bacteria</taxon>
        <taxon>Bacillati</taxon>
        <taxon>Bacillota</taxon>
        <taxon>Clostridia</taxon>
        <taxon>Eubacteriales</taxon>
        <taxon>Oscillospiraceae</taxon>
        <taxon>Allofournierella</taxon>
    </lineage>
</organism>
<evidence type="ECO:0000256" key="6">
    <source>
        <dbReference type="SAM" id="Phobius"/>
    </source>
</evidence>
<feature type="transmembrane region" description="Helical" evidence="6">
    <location>
        <begin position="54"/>
        <end position="72"/>
    </location>
</feature>
<evidence type="ECO:0000256" key="2">
    <source>
        <dbReference type="ARBA" id="ARBA00022475"/>
    </source>
</evidence>
<keyword evidence="3 6" id="KW-0812">Transmembrane</keyword>
<name>A0A9D1V5D1_9FIRM</name>
<keyword evidence="5 6" id="KW-0472">Membrane</keyword>
<evidence type="ECO:0000313" key="7">
    <source>
        <dbReference type="EMBL" id="HIX06426.1"/>
    </source>
</evidence>
<evidence type="ECO:0000256" key="4">
    <source>
        <dbReference type="ARBA" id="ARBA00022989"/>
    </source>
</evidence>
<reference evidence="7" key="1">
    <citation type="journal article" date="2021" name="PeerJ">
        <title>Extensive microbial diversity within the chicken gut microbiome revealed by metagenomics and culture.</title>
        <authorList>
            <person name="Gilroy R."/>
            <person name="Ravi A."/>
            <person name="Getino M."/>
            <person name="Pursley I."/>
            <person name="Horton D.L."/>
            <person name="Alikhan N.F."/>
            <person name="Baker D."/>
            <person name="Gharbi K."/>
            <person name="Hall N."/>
            <person name="Watson M."/>
            <person name="Adriaenssens E.M."/>
            <person name="Foster-Nyarko E."/>
            <person name="Jarju S."/>
            <person name="Secka A."/>
            <person name="Antonio M."/>
            <person name="Oren A."/>
            <person name="Chaudhuri R.R."/>
            <person name="La Ragione R."/>
            <person name="Hildebrand F."/>
            <person name="Pallen M.J."/>
        </authorList>
    </citation>
    <scope>NUCLEOTIDE SEQUENCE</scope>
    <source>
        <strain evidence="7">2239</strain>
    </source>
</reference>
<protein>
    <submittedName>
        <fullName evidence="7">CidA/LrgA family protein</fullName>
    </submittedName>
</protein>
<reference evidence="7" key="2">
    <citation type="submission" date="2021-04" db="EMBL/GenBank/DDBJ databases">
        <authorList>
            <person name="Gilroy R."/>
        </authorList>
    </citation>
    <scope>NUCLEOTIDE SEQUENCE</scope>
    <source>
        <strain evidence="7">2239</strain>
    </source>
</reference>
<keyword evidence="4 6" id="KW-1133">Transmembrane helix</keyword>
<dbReference type="InterPro" id="IPR005538">
    <property type="entry name" value="LrgA/CidA"/>
</dbReference>
<proteinExistence type="predicted"/>
<dbReference type="AlphaFoldDB" id="A0A9D1V5D1"/>
<comment type="subcellular location">
    <subcellularLocation>
        <location evidence="1">Cell membrane</location>
        <topology evidence="1">Multi-pass membrane protein</topology>
    </subcellularLocation>
</comment>